<accession>A0A512RJ36</accession>
<feature type="domain" description="Beta-mannosidase-like galactose-binding" evidence="3">
    <location>
        <begin position="853"/>
        <end position="920"/>
    </location>
</feature>
<dbReference type="InterPro" id="IPR054593">
    <property type="entry name" value="Beta-mannosidase-like_N2"/>
</dbReference>
<dbReference type="Gene3D" id="2.60.120.260">
    <property type="entry name" value="Galactose-binding domain-like"/>
    <property type="match status" value="1"/>
</dbReference>
<evidence type="ECO:0000313" key="4">
    <source>
        <dbReference type="EMBL" id="GEP95708.1"/>
    </source>
</evidence>
<gene>
    <name evidence="4" type="ORF">CCY01nite_19680</name>
</gene>
<dbReference type="Pfam" id="PF22666">
    <property type="entry name" value="Glyco_hydro_2_N2"/>
    <property type="match status" value="1"/>
</dbReference>
<keyword evidence="1" id="KW-0732">Signal</keyword>
<dbReference type="InterPro" id="IPR008979">
    <property type="entry name" value="Galactose-bd-like_sf"/>
</dbReference>
<comment type="caution">
    <text evidence="4">The sequence shown here is derived from an EMBL/GenBank/DDBJ whole genome shotgun (WGS) entry which is preliminary data.</text>
</comment>
<dbReference type="Proteomes" id="UP000321436">
    <property type="component" value="Unassembled WGS sequence"/>
</dbReference>
<dbReference type="EMBL" id="BKAU01000001">
    <property type="protein sequence ID" value="GEP95708.1"/>
    <property type="molecule type" value="Genomic_DNA"/>
</dbReference>
<evidence type="ECO:0000313" key="5">
    <source>
        <dbReference type="Proteomes" id="UP000321436"/>
    </source>
</evidence>
<dbReference type="OrthoDB" id="9761519at2"/>
<sequence length="987" mass="110090">MIQFLLLLLALGSGERTDSLKAGFRNPPPSARPGVYWYFMDGNQSKASMTADLESMQRAGIGYVVFLEVNVGVPRGTVDFLSEQWQDLFTHAVRESERLGIEITLGVGPGWSGSGGPWVLPRQSMQHLVSSALHISDTASGAIQLPLPLPKKPFFGEGGLTPVMKEQWKDFYEDVAVLAFPTPASAKKIADIDEKALYYRAPYSSAKGVKQFLPDLPAGDDTLQQAAIHKKQIIDLTSRLQADGTLRWKVPKGTWTIMRFGIRNNGAVTRPAPFPGLGFEADKLDTAAMNAHLDAYMGALLRKTGQPDPQRAGGLKMLHMDSWEMGAQNWTPGFCKIFKKRRGYDPLPFYPVYAGNVVEDAETSERFLWDLRLTLQELVLENHAGHLKRYAHRNGMKLSIEPYDMNPTADLELGAVADVPMCEFWSKGFGFNTTFSCMEAVSIAHVNGIPLVPAEAFTAQKNESWKQYPGSMKNQGDWAFATGINRLVYHTFVNQSLNDSLRPGMTMGPYGVHWDRGQTWWPMAYGYHRYIARCQFLLQQGRAVADILYLTPEGAPHVFRPPASALTSDEFLPDRKGYNFDGCSPVQLYAAQVKDNNIVFPGGATYRILVLPAFKTMTPALLEKIRSLVRDGATIVGPPPVTAPGLSGYPASEKKIAALVREVWGTKQQTVHAYGKGKVIRESPDSSLYPEYESTAALLQKMGIKEDFRSPGAIRYTHRITADKDIYFVSNRTEQPLKADATFRATKGTPVLWDPLTGDTRTLPEFQKSNETTTIPLAFEPNQSFFIVFEKDTPPATSQKNFPQKHFAGTLNGAWTISFDPKWGGPAKIIFDQLEDWTQRPEEGIKYYSGIATYKQTFNMPATNTTGKIYLDLGEVKHMARVRLNGHDLGVVWTAPWQVDITSSVKQKHNKLEIEIANLWPNRLIGDDKFPDDGVKDGQWPEWLKEGKPRTSGRYAFATHNPYRIDSPLLRSGLIGPVTIRYETGNK</sequence>
<organism evidence="4 5">
    <name type="scientific">Chitinophaga cymbidii</name>
    <dbReference type="NCBI Taxonomy" id="1096750"/>
    <lineage>
        <taxon>Bacteria</taxon>
        <taxon>Pseudomonadati</taxon>
        <taxon>Bacteroidota</taxon>
        <taxon>Chitinophagia</taxon>
        <taxon>Chitinophagales</taxon>
        <taxon>Chitinophagaceae</taxon>
        <taxon>Chitinophaga</taxon>
    </lineage>
</organism>
<protein>
    <recommendedName>
        <fullName evidence="3">Beta-mannosidase-like galactose-binding domain-containing protein</fullName>
    </recommendedName>
</protein>
<dbReference type="PANTHER" id="PTHR43817:SF1">
    <property type="entry name" value="HYDROLASE, FAMILY 43, PUTATIVE (AFU_ORTHOLOGUE AFUA_3G01660)-RELATED"/>
    <property type="match status" value="1"/>
</dbReference>
<dbReference type="GO" id="GO:0004553">
    <property type="term" value="F:hydrolase activity, hydrolyzing O-glycosyl compounds"/>
    <property type="evidence" value="ECO:0007669"/>
    <property type="project" value="UniProtKB-ARBA"/>
</dbReference>
<dbReference type="NCBIfam" id="NF045579">
    <property type="entry name" value="rhamnoside_JR"/>
    <property type="match status" value="1"/>
</dbReference>
<evidence type="ECO:0000256" key="2">
    <source>
        <dbReference type="ARBA" id="ARBA00022801"/>
    </source>
</evidence>
<proteinExistence type="predicted"/>
<dbReference type="SUPFAM" id="SSF49785">
    <property type="entry name" value="Galactose-binding domain-like"/>
    <property type="match status" value="1"/>
</dbReference>
<keyword evidence="2" id="KW-0378">Hydrolase</keyword>
<reference evidence="4 5" key="1">
    <citation type="submission" date="2019-07" db="EMBL/GenBank/DDBJ databases">
        <title>Whole genome shotgun sequence of Chitinophaga cymbidii NBRC 109752.</title>
        <authorList>
            <person name="Hosoyama A."/>
            <person name="Uohara A."/>
            <person name="Ohji S."/>
            <person name="Ichikawa N."/>
        </authorList>
    </citation>
    <scope>NUCLEOTIDE SEQUENCE [LARGE SCALE GENOMIC DNA]</scope>
    <source>
        <strain evidence="4 5">NBRC 109752</strain>
    </source>
</reference>
<dbReference type="Pfam" id="PF17132">
    <property type="entry name" value="Glyco_hydro_106"/>
    <property type="match status" value="1"/>
</dbReference>
<dbReference type="AlphaFoldDB" id="A0A512RJ36"/>
<name>A0A512RJ36_9BACT</name>
<dbReference type="RefSeq" id="WP_146860191.1">
    <property type="nucleotide sequence ID" value="NZ_BKAU01000001.1"/>
</dbReference>
<evidence type="ECO:0000256" key="1">
    <source>
        <dbReference type="ARBA" id="ARBA00022729"/>
    </source>
</evidence>
<dbReference type="PANTHER" id="PTHR43817">
    <property type="entry name" value="GLYCOSYL HYDROLASE"/>
    <property type="match status" value="1"/>
</dbReference>
<keyword evidence="5" id="KW-1185">Reference proteome</keyword>
<dbReference type="CDD" id="cd03143">
    <property type="entry name" value="A4_beta-galactosidase_middle_domain"/>
    <property type="match status" value="1"/>
</dbReference>
<evidence type="ECO:0000259" key="3">
    <source>
        <dbReference type="Pfam" id="PF22666"/>
    </source>
</evidence>